<dbReference type="KEGG" id="dfi:AXF13_03540"/>
<dbReference type="InterPro" id="IPR007159">
    <property type="entry name" value="SpoVT-AbrB_dom"/>
</dbReference>
<dbReference type="Gene3D" id="2.10.260.10">
    <property type="match status" value="1"/>
</dbReference>
<accession>A0A0X8JI60</accession>
<sequence>MFAKITTKNQLTLPKAVMQQIGKPEYVDVSLENGRIILTPMQIQPADSVRRKLAELGITEQDVEDAVTWSRGAGA</sequence>
<dbReference type="GO" id="GO:0003677">
    <property type="term" value="F:DNA binding"/>
    <property type="evidence" value="ECO:0007669"/>
    <property type="project" value="InterPro"/>
</dbReference>
<proteinExistence type="predicted"/>
<evidence type="ECO:0000313" key="3">
    <source>
        <dbReference type="Proteomes" id="UP000069241"/>
    </source>
</evidence>
<dbReference type="SMART" id="SM00966">
    <property type="entry name" value="SpoVT_AbrB"/>
    <property type="match status" value="1"/>
</dbReference>
<evidence type="ECO:0000259" key="1">
    <source>
        <dbReference type="SMART" id="SM00966"/>
    </source>
</evidence>
<reference evidence="3" key="1">
    <citation type="submission" date="2016-02" db="EMBL/GenBank/DDBJ databases">
        <authorList>
            <person name="Holder M.E."/>
            <person name="Ajami N.J."/>
            <person name="Petrosino J.F."/>
        </authorList>
    </citation>
    <scope>NUCLEOTIDE SEQUENCE [LARGE SCALE GENOMIC DNA]</scope>
    <source>
        <strain evidence="3">CCUG 45958</strain>
    </source>
</reference>
<dbReference type="RefSeq" id="WP_062251673.1">
    <property type="nucleotide sequence ID" value="NZ_CP014229.1"/>
</dbReference>
<dbReference type="InterPro" id="IPR037914">
    <property type="entry name" value="SpoVT-AbrB_sf"/>
</dbReference>
<protein>
    <submittedName>
        <fullName evidence="2">AbrB family transcriptional regulator</fullName>
    </submittedName>
</protein>
<keyword evidence="3" id="KW-1185">Reference proteome</keyword>
<feature type="domain" description="SpoVT-AbrB" evidence="1">
    <location>
        <begin position="3"/>
        <end position="46"/>
    </location>
</feature>
<gene>
    <name evidence="2" type="ORF">AXF13_03540</name>
</gene>
<dbReference type="EMBL" id="CP014229">
    <property type="protein sequence ID" value="AMD89258.1"/>
    <property type="molecule type" value="Genomic_DNA"/>
</dbReference>
<evidence type="ECO:0000313" key="2">
    <source>
        <dbReference type="EMBL" id="AMD89258.1"/>
    </source>
</evidence>
<dbReference type="AlphaFoldDB" id="A0A0X8JI60"/>
<dbReference type="STRING" id="44742.AXF13_03540"/>
<name>A0A0X8JI60_9BACT</name>
<dbReference type="SUPFAM" id="SSF89447">
    <property type="entry name" value="AbrB/MazE/MraZ-like"/>
    <property type="match status" value="1"/>
</dbReference>
<organism evidence="2 3">
    <name type="scientific">Desulfovibrio fairfieldensis</name>
    <dbReference type="NCBI Taxonomy" id="44742"/>
    <lineage>
        <taxon>Bacteria</taxon>
        <taxon>Pseudomonadati</taxon>
        <taxon>Thermodesulfobacteriota</taxon>
        <taxon>Desulfovibrionia</taxon>
        <taxon>Desulfovibrionales</taxon>
        <taxon>Desulfovibrionaceae</taxon>
        <taxon>Desulfovibrio</taxon>
    </lineage>
</organism>
<dbReference type="Proteomes" id="UP000069241">
    <property type="component" value="Chromosome"/>
</dbReference>